<dbReference type="InterPro" id="IPR036895">
    <property type="entry name" value="Uracil-DNA_glycosylase-like_sf"/>
</dbReference>
<evidence type="ECO:0000313" key="3">
    <source>
        <dbReference type="Proteomes" id="UP000061839"/>
    </source>
</evidence>
<gene>
    <name evidence="2" type="ORF">UM93_11710</name>
</gene>
<evidence type="ECO:0000313" key="2">
    <source>
        <dbReference type="EMBL" id="AJT43085.1"/>
    </source>
</evidence>
<dbReference type="KEGG" id="ari:UM93_11710"/>
<protein>
    <recommendedName>
        <fullName evidence="1">Uracil-DNA glycosylase-like domain-containing protein</fullName>
    </recommendedName>
</protein>
<reference evidence="2 3" key="1">
    <citation type="journal article" date="2015" name="Genome Announc.">
        <title>Complete Genome Sequencing of Protease-Producing Novel Arthrobacter sp. Strain IHBB 11108 Using PacBio Single-Molecule Real-Time Sequencing Technology.</title>
        <authorList>
            <person name="Kiran S."/>
            <person name="Swarnkar M.K."/>
            <person name="Pal M."/>
            <person name="Thakur R."/>
            <person name="Tewari R."/>
            <person name="Singh A.K."/>
            <person name="Gulati A."/>
        </authorList>
    </citation>
    <scope>NUCLEOTIDE SEQUENCE [LARGE SCALE GENOMIC DNA]</scope>
    <source>
        <strain evidence="2 3">IHBB 11108</strain>
    </source>
</reference>
<dbReference type="Pfam" id="PF03167">
    <property type="entry name" value="UDG"/>
    <property type="match status" value="1"/>
</dbReference>
<sequence>MLHDPKIQPLRAWAADLSRRRFLSAGPTLVPHFDPAEAGVEARILILLEAPGPMTNSQNKRPGSGFISVDNNDKTAENCWNYRQEVGLHTGVLHWNIVPWYLGPASRKPNSSELAEGASETLSLLDLLPDLRVVLACGRFAQRGWERHISAQVRPNLTVIYTWHPSPLALNSSFRRQEFREALRRAASVAY</sequence>
<dbReference type="STRING" id="1618207.UM93_11710"/>
<dbReference type="SMART" id="SM00987">
    <property type="entry name" value="UreE_C"/>
    <property type="match status" value="1"/>
</dbReference>
<proteinExistence type="predicted"/>
<dbReference type="Gene3D" id="3.40.470.10">
    <property type="entry name" value="Uracil-DNA glycosylase-like domain"/>
    <property type="match status" value="1"/>
</dbReference>
<feature type="domain" description="Uracil-DNA glycosylase-like" evidence="1">
    <location>
        <begin position="35"/>
        <end position="183"/>
    </location>
</feature>
<dbReference type="EMBL" id="CP011005">
    <property type="protein sequence ID" value="AJT43085.1"/>
    <property type="molecule type" value="Genomic_DNA"/>
</dbReference>
<dbReference type="HOGENOM" id="CLU_094930_1_0_11"/>
<dbReference type="PATRIC" id="fig|1618207.4.peg.2374"/>
<dbReference type="CDD" id="cd10035">
    <property type="entry name" value="UDG_like"/>
    <property type="match status" value="1"/>
</dbReference>
<evidence type="ECO:0000259" key="1">
    <source>
        <dbReference type="SMART" id="SM00986"/>
    </source>
</evidence>
<accession>A0A0D4C3Y2</accession>
<dbReference type="SUPFAM" id="SSF52141">
    <property type="entry name" value="Uracil-DNA glycosylase-like"/>
    <property type="match status" value="1"/>
</dbReference>
<dbReference type="InterPro" id="IPR005122">
    <property type="entry name" value="Uracil-DNA_glycosylase-like"/>
</dbReference>
<name>A0A0D4C3Y2_9MICC</name>
<keyword evidence="3" id="KW-1185">Reference proteome</keyword>
<organism evidence="2 3">
    <name type="scientific">Psychromicrobium lacuslunae</name>
    <dbReference type="NCBI Taxonomy" id="1618207"/>
    <lineage>
        <taxon>Bacteria</taxon>
        <taxon>Bacillati</taxon>
        <taxon>Actinomycetota</taxon>
        <taxon>Actinomycetes</taxon>
        <taxon>Micrococcales</taxon>
        <taxon>Micrococcaceae</taxon>
        <taxon>Psychromicrobium</taxon>
    </lineage>
</organism>
<dbReference type="AlphaFoldDB" id="A0A0D4C3Y2"/>
<dbReference type="Proteomes" id="UP000061839">
    <property type="component" value="Chromosome"/>
</dbReference>
<dbReference type="SMART" id="SM00986">
    <property type="entry name" value="UDG"/>
    <property type="match status" value="1"/>
</dbReference>